<accession>A0A2P9AFQ3</accession>
<dbReference type="AlphaFoldDB" id="A0A2P9AFQ3"/>
<proteinExistence type="predicted"/>
<gene>
    <name evidence="2" type="ORF">BQ8482_111868</name>
</gene>
<reference evidence="3" key="1">
    <citation type="submission" date="2016-12" db="EMBL/GenBank/DDBJ databases">
        <authorList>
            <person name="Brunel B."/>
        </authorList>
    </citation>
    <scope>NUCLEOTIDE SEQUENCE [LARGE SCALE GENOMIC DNA]</scope>
</reference>
<dbReference type="EMBL" id="FUIG01000013">
    <property type="protein sequence ID" value="SJM29938.1"/>
    <property type="molecule type" value="Genomic_DNA"/>
</dbReference>
<sequence length="67" mass="7159">MDICSPSSDRTDNFDSDASGDPAASEYIEPHNRVRAGSVAGQWRISQAKFSTNAKINATRGDGRSNA</sequence>
<keyword evidence="3" id="KW-1185">Reference proteome</keyword>
<organism evidence="2 3">
    <name type="scientific">Mesorhizobium delmotii</name>
    <dbReference type="NCBI Taxonomy" id="1631247"/>
    <lineage>
        <taxon>Bacteria</taxon>
        <taxon>Pseudomonadati</taxon>
        <taxon>Pseudomonadota</taxon>
        <taxon>Alphaproteobacteria</taxon>
        <taxon>Hyphomicrobiales</taxon>
        <taxon>Phyllobacteriaceae</taxon>
        <taxon>Mesorhizobium</taxon>
    </lineage>
</organism>
<name>A0A2P9AFQ3_9HYPH</name>
<evidence type="ECO:0000256" key="1">
    <source>
        <dbReference type="SAM" id="MobiDB-lite"/>
    </source>
</evidence>
<protein>
    <submittedName>
        <fullName evidence="2">Uncharacterized protein</fullName>
    </submittedName>
</protein>
<evidence type="ECO:0000313" key="2">
    <source>
        <dbReference type="EMBL" id="SJM29938.1"/>
    </source>
</evidence>
<feature type="region of interest" description="Disordered" evidence="1">
    <location>
        <begin position="1"/>
        <end position="33"/>
    </location>
</feature>
<dbReference type="Proteomes" id="UP000245698">
    <property type="component" value="Unassembled WGS sequence"/>
</dbReference>
<evidence type="ECO:0000313" key="3">
    <source>
        <dbReference type="Proteomes" id="UP000245698"/>
    </source>
</evidence>